<dbReference type="Gene3D" id="3.40.50.150">
    <property type="entry name" value="Vaccinia Virus protein VP39"/>
    <property type="match status" value="1"/>
</dbReference>
<dbReference type="AlphaFoldDB" id="A0A410G819"/>
<dbReference type="PROSITE" id="PS51679">
    <property type="entry name" value="SAM_MT_C5"/>
    <property type="match status" value="1"/>
</dbReference>
<dbReference type="KEGG" id="pus:CKA81_00255"/>
<dbReference type="InterPro" id="IPR050390">
    <property type="entry name" value="C5-Methyltransferase"/>
</dbReference>
<evidence type="ECO:0000256" key="6">
    <source>
        <dbReference type="PROSITE-ProRule" id="PRU01016"/>
    </source>
</evidence>
<dbReference type="NCBIfam" id="TIGR00675">
    <property type="entry name" value="dcm"/>
    <property type="match status" value="1"/>
</dbReference>
<name>A0A410G819_9BURK</name>
<evidence type="ECO:0000256" key="5">
    <source>
        <dbReference type="ARBA" id="ARBA00047422"/>
    </source>
</evidence>
<dbReference type="OrthoDB" id="9813719at2"/>
<keyword evidence="2 6" id="KW-0808">Transferase</keyword>
<evidence type="ECO:0000256" key="7">
    <source>
        <dbReference type="RuleBase" id="RU000416"/>
    </source>
</evidence>
<evidence type="ECO:0000256" key="8">
    <source>
        <dbReference type="RuleBase" id="RU000417"/>
    </source>
</evidence>
<evidence type="ECO:0000256" key="2">
    <source>
        <dbReference type="ARBA" id="ARBA00022679"/>
    </source>
</evidence>
<keyword evidence="3 6" id="KW-0949">S-adenosyl-L-methionine</keyword>
<keyword evidence="10" id="KW-1185">Reference proteome</keyword>
<evidence type="ECO:0000256" key="1">
    <source>
        <dbReference type="ARBA" id="ARBA00022603"/>
    </source>
</evidence>
<dbReference type="Proteomes" id="UP000283474">
    <property type="component" value="Chromosome"/>
</dbReference>
<accession>A0A410G819</accession>
<sequence>MRSTGETKAAKICKMNRPNLIDLFSGVGGLSLGAARAGFRVAGSVELDPIASASHQFNFPGTKHLKEDVATLTGDLLLASCGVVPGTLSGLIGGPPCQGFSLIGKKSVEDPRNQLFGHFFRLVAETRPAFFVAENVMGILRKENAKIIEAAFSHLPSCYRMLAPIKVKASDYGAPTTRTRVFFVGFDPSRIASLTEKSFAPDPGIIQIKVKDALMGLPDVHKDWQKEVQSWRTVRRLGEGEFADRVSGHVPMGVGNQAALEKATMRKVSGFLGTRHSEETVARFAKLALGEVDAVYRSPRLDPNGFCPTLRAGTNADKGSFQAVRPIHPRKPRVISPREAARLQGFPDWFVFHPTKWHAFRQIGNSVSPIVAERLLASIRLAIGSP</sequence>
<gene>
    <name evidence="9" type="ORF">CKA81_00255</name>
</gene>
<comment type="catalytic activity">
    <reaction evidence="5 8">
        <text>a 2'-deoxycytidine in DNA + S-adenosyl-L-methionine = a 5-methyl-2'-deoxycytidine in DNA + S-adenosyl-L-homocysteine + H(+)</text>
        <dbReference type="Rhea" id="RHEA:13681"/>
        <dbReference type="Rhea" id="RHEA-COMP:11369"/>
        <dbReference type="Rhea" id="RHEA-COMP:11370"/>
        <dbReference type="ChEBI" id="CHEBI:15378"/>
        <dbReference type="ChEBI" id="CHEBI:57856"/>
        <dbReference type="ChEBI" id="CHEBI:59789"/>
        <dbReference type="ChEBI" id="CHEBI:85452"/>
        <dbReference type="ChEBI" id="CHEBI:85454"/>
        <dbReference type="EC" id="2.1.1.37"/>
    </reaction>
</comment>
<dbReference type="PANTHER" id="PTHR10629">
    <property type="entry name" value="CYTOSINE-SPECIFIC METHYLTRANSFERASE"/>
    <property type="match status" value="1"/>
</dbReference>
<dbReference type="PANTHER" id="PTHR10629:SF52">
    <property type="entry name" value="DNA (CYTOSINE-5)-METHYLTRANSFERASE 1"/>
    <property type="match status" value="1"/>
</dbReference>
<keyword evidence="1 6" id="KW-0489">Methyltransferase</keyword>
<feature type="active site" evidence="6">
    <location>
        <position position="97"/>
    </location>
</feature>
<dbReference type="EMBL" id="CP022987">
    <property type="protein sequence ID" value="QAA92454.1"/>
    <property type="molecule type" value="Genomic_DNA"/>
</dbReference>
<evidence type="ECO:0000256" key="4">
    <source>
        <dbReference type="ARBA" id="ARBA00022747"/>
    </source>
</evidence>
<dbReference type="InterPro" id="IPR001525">
    <property type="entry name" value="C5_MeTfrase"/>
</dbReference>
<dbReference type="GO" id="GO:0003886">
    <property type="term" value="F:DNA (cytosine-5-)-methyltransferase activity"/>
    <property type="evidence" value="ECO:0007669"/>
    <property type="project" value="UniProtKB-EC"/>
</dbReference>
<dbReference type="InterPro" id="IPR029063">
    <property type="entry name" value="SAM-dependent_MTases_sf"/>
</dbReference>
<evidence type="ECO:0000313" key="10">
    <source>
        <dbReference type="Proteomes" id="UP000283474"/>
    </source>
</evidence>
<dbReference type="PROSITE" id="PS00094">
    <property type="entry name" value="C5_MTASE_1"/>
    <property type="match status" value="1"/>
</dbReference>
<dbReference type="EC" id="2.1.1.37" evidence="8"/>
<protein>
    <recommendedName>
        <fullName evidence="8">Cytosine-specific methyltransferase</fullName>
        <ecNumber evidence="8">2.1.1.37</ecNumber>
    </recommendedName>
</protein>
<dbReference type="InterPro" id="IPR031303">
    <property type="entry name" value="C5_meth_CS"/>
</dbReference>
<dbReference type="REBASE" id="296585">
    <property type="entry name" value="M.Pspye3ORF255P"/>
</dbReference>
<dbReference type="PRINTS" id="PR00105">
    <property type="entry name" value="C5METTRFRASE"/>
</dbReference>
<dbReference type="PROSITE" id="PS00095">
    <property type="entry name" value="C5_MTASE_2"/>
    <property type="match status" value="1"/>
</dbReference>
<evidence type="ECO:0000256" key="3">
    <source>
        <dbReference type="ARBA" id="ARBA00022691"/>
    </source>
</evidence>
<dbReference type="GO" id="GO:0032259">
    <property type="term" value="P:methylation"/>
    <property type="evidence" value="ECO:0007669"/>
    <property type="project" value="UniProtKB-KW"/>
</dbReference>
<proteinExistence type="inferred from homology"/>
<reference evidence="9 10" key="1">
    <citation type="submission" date="2017-08" db="EMBL/GenBank/DDBJ databases">
        <authorList>
            <person name="Park S.-J."/>
            <person name="Kim H."/>
        </authorList>
    </citation>
    <scope>NUCLEOTIDE SEQUENCE [LARGE SCALE GENOMIC DNA]</scope>
    <source>
        <strain evidence="10">ye3</strain>
    </source>
</reference>
<comment type="similarity">
    <text evidence="6 7">Belongs to the class I-like SAM-binding methyltransferase superfamily. C5-methyltransferase family.</text>
</comment>
<keyword evidence="4" id="KW-0680">Restriction system</keyword>
<dbReference type="Pfam" id="PF00145">
    <property type="entry name" value="DNA_methylase"/>
    <property type="match status" value="1"/>
</dbReference>
<dbReference type="Gene3D" id="3.90.120.10">
    <property type="entry name" value="DNA Methylase, subunit A, domain 2"/>
    <property type="match status" value="1"/>
</dbReference>
<dbReference type="SUPFAM" id="SSF53335">
    <property type="entry name" value="S-adenosyl-L-methionine-dependent methyltransferases"/>
    <property type="match status" value="1"/>
</dbReference>
<dbReference type="GO" id="GO:0009307">
    <property type="term" value="P:DNA restriction-modification system"/>
    <property type="evidence" value="ECO:0007669"/>
    <property type="project" value="UniProtKB-KW"/>
</dbReference>
<organism evidence="9 10">
    <name type="scientific">Pollutimonas thiosulfatoxidans</name>
    <dbReference type="NCBI Taxonomy" id="2028345"/>
    <lineage>
        <taxon>Bacteria</taxon>
        <taxon>Pseudomonadati</taxon>
        <taxon>Pseudomonadota</taxon>
        <taxon>Betaproteobacteria</taxon>
        <taxon>Burkholderiales</taxon>
        <taxon>Alcaligenaceae</taxon>
        <taxon>Pollutimonas</taxon>
    </lineage>
</organism>
<dbReference type="InterPro" id="IPR018117">
    <property type="entry name" value="C5_DNA_meth_AS"/>
</dbReference>
<evidence type="ECO:0000313" key="9">
    <source>
        <dbReference type="EMBL" id="QAA92454.1"/>
    </source>
</evidence>